<feature type="compositionally biased region" description="Basic and acidic residues" evidence="3">
    <location>
        <begin position="248"/>
        <end position="264"/>
    </location>
</feature>
<dbReference type="InterPro" id="IPR006607">
    <property type="entry name" value="DM15"/>
</dbReference>
<name>A0AAV9QAN1_9PEZI</name>
<dbReference type="CDD" id="cd07323">
    <property type="entry name" value="LAM"/>
    <property type="match status" value="1"/>
</dbReference>
<dbReference type="InterPro" id="IPR006630">
    <property type="entry name" value="La_HTH"/>
</dbReference>
<feature type="region of interest" description="Disordered" evidence="3">
    <location>
        <begin position="20"/>
        <end position="613"/>
    </location>
</feature>
<feature type="compositionally biased region" description="Basic and acidic residues" evidence="3">
    <location>
        <begin position="494"/>
        <end position="542"/>
    </location>
</feature>
<feature type="compositionally biased region" description="Low complexity" evidence="3">
    <location>
        <begin position="575"/>
        <end position="590"/>
    </location>
</feature>
<evidence type="ECO:0000313" key="5">
    <source>
        <dbReference type="EMBL" id="KAK5538721.1"/>
    </source>
</evidence>
<sequence>MTTPSGAAAPVFSYAQAAKGFTPSTSSQPTTRNESPAASEKHVRDRPAPESNSASLAPKSPQEKTESEVKVATDVGARTPAFEDSAGKENVSTAQNLSVAPEGSLEQANAPSNEPAQDSRKDEARPQLSNGRTHSSEQISEVSAPDAADRKSKDPDEDWEKVSVPSMTAEKELKAAPIPVVNIWQQRREAQAAKAKEVVGHQRNATSSATHASRPSAGDEDPKRRSMSRDLESHERNGKSGDIARANSRKEAASTRPPRDRIDVEAPPSVADAQAWPTPDSSLVEERRKSTTYEKADHKGNSQTKWKTMPFVPTAKFETQLPPSAARRGGRGGGRGRDLTGRGGHTGTAGEKQDLSGSMGPPPLPKQPSEQDRGRRPEGPRGPRGGSVPTGSTRPENSEDLTPAFRKPSVPFTKERGSTDRGEQRPPKTEQSSRSSSQHTGRVADPTVNGDTSTSADKISGAFGQSSEQNARYPFSFDRFKSTANGSSRGGGEFARERGSGRNRDWSRDKPESAREKVESWRDRESSGDQTTRREPRNERGRGGYRGRGNHSYNPPYNSSHAYTAPLPQNGFEPSRSSSNAESRSRQASQPFQPTQTPNSSRNNPRSQSIPVGMMLPGYYPGVPQGVPALQADMQMYGYPQQMQMQPGIMSAMPYNDPLNSYALLSMVMTQVEYYFSIDNLCKDLFLRKHMDGQGYVPLSIIANFKRIKTLTEDNMTLDTLRYVCQQVKSVEFLPGPDGNDRLRRREGWQDFILPEDERFDSARNDGPEHNVDQYIRSPHYGQTAHFDPSFGVGQIRSPPLNVPTNGIFHPASPMSYIQGSQIDGHGSFVAPFEDIVSEDASRAPYHSVPTPVRSPPSQGGEPMAGLVNGHHRQGSRADIEENVFPDENIPNINIRMQPRPTPDQGDSAVDATNASAATEIEAGNGDLNKGQSHVPSLSLRGGAASPQQLDQFRNFSFGSAATMPVADSVVYVTKDGHETQLPPPQHGQYDQSYQSLHDMAFRQRQLGVDGALEPLYFFWSDFLVDKFNVGMYQEFKSTAVSDFQEGSSGGMKQLVRYYGKVLGGHIPVSERLATDMVTLSREDKDGDRSLFHTLRAAWRNGATHMKTIKRLGDVLTVEEKAELDKSG</sequence>
<evidence type="ECO:0000259" key="4">
    <source>
        <dbReference type="PROSITE" id="PS50961"/>
    </source>
</evidence>
<dbReference type="GO" id="GO:0048255">
    <property type="term" value="P:mRNA stabilization"/>
    <property type="evidence" value="ECO:0007669"/>
    <property type="project" value="InterPro"/>
</dbReference>
<dbReference type="PANTHER" id="PTHR22792:SF132">
    <property type="entry name" value="LA-RELATED PROTEIN 1"/>
    <property type="match status" value="1"/>
</dbReference>
<feature type="compositionally biased region" description="Polar residues" evidence="3">
    <location>
        <begin position="127"/>
        <end position="141"/>
    </location>
</feature>
<organism evidence="5 6">
    <name type="scientific">Vermiconidia calcicola</name>
    <dbReference type="NCBI Taxonomy" id="1690605"/>
    <lineage>
        <taxon>Eukaryota</taxon>
        <taxon>Fungi</taxon>
        <taxon>Dikarya</taxon>
        <taxon>Ascomycota</taxon>
        <taxon>Pezizomycotina</taxon>
        <taxon>Dothideomycetes</taxon>
        <taxon>Dothideomycetidae</taxon>
        <taxon>Mycosphaerellales</taxon>
        <taxon>Extremaceae</taxon>
        <taxon>Vermiconidia</taxon>
    </lineage>
</organism>
<evidence type="ECO:0000256" key="2">
    <source>
        <dbReference type="PROSITE-ProRule" id="PRU00332"/>
    </source>
</evidence>
<feature type="compositionally biased region" description="Polar residues" evidence="3">
    <location>
        <begin position="449"/>
        <end position="470"/>
    </location>
</feature>
<feature type="compositionally biased region" description="Basic and acidic residues" evidence="3">
    <location>
        <begin position="284"/>
        <end position="300"/>
    </location>
</feature>
<dbReference type="InterPro" id="IPR045180">
    <property type="entry name" value="La_dom_prot"/>
</dbReference>
<feature type="compositionally biased region" description="Basic and acidic residues" evidence="3">
    <location>
        <begin position="39"/>
        <end position="48"/>
    </location>
</feature>
<feature type="compositionally biased region" description="Polar residues" evidence="3">
    <location>
        <begin position="203"/>
        <end position="213"/>
    </location>
</feature>
<proteinExistence type="predicted"/>
<dbReference type="GO" id="GO:0005829">
    <property type="term" value="C:cytosol"/>
    <property type="evidence" value="ECO:0007669"/>
    <property type="project" value="TreeGrafter"/>
</dbReference>
<feature type="compositionally biased region" description="Low complexity" evidence="3">
    <location>
        <begin position="598"/>
        <end position="607"/>
    </location>
</feature>
<keyword evidence="6" id="KW-1185">Reference proteome</keyword>
<dbReference type="PROSITE" id="PS50961">
    <property type="entry name" value="HTH_LA"/>
    <property type="match status" value="1"/>
</dbReference>
<feature type="domain" description="HTH La-type RNA-binding" evidence="4">
    <location>
        <begin position="658"/>
        <end position="756"/>
    </location>
</feature>
<dbReference type="InterPro" id="IPR036388">
    <property type="entry name" value="WH-like_DNA-bd_sf"/>
</dbReference>
<feature type="compositionally biased region" description="Polar residues" evidence="3">
    <location>
        <begin position="106"/>
        <end position="116"/>
    </location>
</feature>
<feature type="compositionally biased region" description="Basic and acidic residues" evidence="3">
    <location>
        <begin position="186"/>
        <end position="200"/>
    </location>
</feature>
<gene>
    <name evidence="5" type="ORF">LTR25_004264</name>
</gene>
<dbReference type="GO" id="GO:0045727">
    <property type="term" value="P:positive regulation of translation"/>
    <property type="evidence" value="ECO:0007669"/>
    <property type="project" value="TreeGrafter"/>
</dbReference>
<dbReference type="InterPro" id="IPR036390">
    <property type="entry name" value="WH_DNA-bd_sf"/>
</dbReference>
<evidence type="ECO:0000256" key="1">
    <source>
        <dbReference type="ARBA" id="ARBA00022884"/>
    </source>
</evidence>
<dbReference type="GO" id="GO:0010494">
    <property type="term" value="C:cytoplasmic stress granule"/>
    <property type="evidence" value="ECO:0007669"/>
    <property type="project" value="TreeGrafter"/>
</dbReference>
<dbReference type="EMBL" id="JAXLQG010000006">
    <property type="protein sequence ID" value="KAK5538721.1"/>
    <property type="molecule type" value="Genomic_DNA"/>
</dbReference>
<dbReference type="GO" id="GO:0000339">
    <property type="term" value="F:RNA cap binding"/>
    <property type="evidence" value="ECO:0007669"/>
    <property type="project" value="InterPro"/>
</dbReference>
<dbReference type="Pfam" id="PF05383">
    <property type="entry name" value="La"/>
    <property type="match status" value="1"/>
</dbReference>
<feature type="compositionally biased region" description="Polar residues" evidence="3">
    <location>
        <begin position="551"/>
        <end position="562"/>
    </location>
</feature>
<feature type="region of interest" description="Disordered" evidence="3">
    <location>
        <begin position="891"/>
        <end position="943"/>
    </location>
</feature>
<feature type="compositionally biased region" description="Basic and acidic residues" evidence="3">
    <location>
        <begin position="220"/>
        <end position="239"/>
    </location>
</feature>
<dbReference type="SMART" id="SM00715">
    <property type="entry name" value="LA"/>
    <property type="match status" value="1"/>
</dbReference>
<evidence type="ECO:0000313" key="6">
    <source>
        <dbReference type="Proteomes" id="UP001345827"/>
    </source>
</evidence>
<protein>
    <recommendedName>
        <fullName evidence="4">HTH La-type RNA-binding domain-containing protein</fullName>
    </recommendedName>
</protein>
<feature type="compositionally biased region" description="Polar residues" evidence="3">
    <location>
        <begin position="429"/>
        <end position="440"/>
    </location>
</feature>
<dbReference type="PANTHER" id="PTHR22792">
    <property type="entry name" value="LUPUS LA PROTEIN-RELATED"/>
    <property type="match status" value="1"/>
</dbReference>
<dbReference type="Pfam" id="PF21071">
    <property type="entry name" value="LARP1_HEAT"/>
    <property type="match status" value="1"/>
</dbReference>
<feature type="compositionally biased region" description="Polar residues" evidence="3">
    <location>
        <begin position="22"/>
        <end position="36"/>
    </location>
</feature>
<keyword evidence="1 2" id="KW-0694">RNA-binding</keyword>
<feature type="compositionally biased region" description="Basic and acidic residues" evidence="3">
    <location>
        <begin position="61"/>
        <end position="71"/>
    </location>
</feature>
<dbReference type="AlphaFoldDB" id="A0AAV9QAN1"/>
<dbReference type="Gene3D" id="1.10.10.10">
    <property type="entry name" value="Winged helix-like DNA-binding domain superfamily/Winged helix DNA-binding domain"/>
    <property type="match status" value="1"/>
</dbReference>
<accession>A0AAV9QAN1</accession>
<reference evidence="5 6" key="1">
    <citation type="submission" date="2023-06" db="EMBL/GenBank/DDBJ databases">
        <title>Black Yeasts Isolated from many extreme environments.</title>
        <authorList>
            <person name="Coleine C."/>
            <person name="Stajich J.E."/>
            <person name="Selbmann L."/>
        </authorList>
    </citation>
    <scope>NUCLEOTIDE SEQUENCE [LARGE SCALE GENOMIC DNA]</scope>
    <source>
        <strain evidence="5 6">CCFEE 5887</strain>
    </source>
</reference>
<comment type="caution">
    <text evidence="5">The sequence shown here is derived from an EMBL/GenBank/DDBJ whole genome shotgun (WGS) entry which is preliminary data.</text>
</comment>
<evidence type="ECO:0000256" key="3">
    <source>
        <dbReference type="SAM" id="MobiDB-lite"/>
    </source>
</evidence>
<dbReference type="Proteomes" id="UP001345827">
    <property type="component" value="Unassembled WGS sequence"/>
</dbReference>
<feature type="compositionally biased region" description="Basic and acidic residues" evidence="3">
    <location>
        <begin position="413"/>
        <end position="428"/>
    </location>
</feature>
<feature type="compositionally biased region" description="Basic and acidic residues" evidence="3">
    <location>
        <begin position="369"/>
        <end position="381"/>
    </location>
</feature>
<dbReference type="SUPFAM" id="SSF46785">
    <property type="entry name" value="Winged helix' DNA-binding domain"/>
    <property type="match status" value="1"/>
</dbReference>